<protein>
    <submittedName>
        <fullName evidence="1">Uncharacterized protein</fullName>
    </submittedName>
</protein>
<dbReference type="Proteomes" id="UP000233551">
    <property type="component" value="Unassembled WGS sequence"/>
</dbReference>
<reference evidence="1 2" key="1">
    <citation type="submission" date="2017-11" db="EMBL/GenBank/DDBJ databases">
        <title>De-novo sequencing of pomegranate (Punica granatum L.) genome.</title>
        <authorList>
            <person name="Akparov Z."/>
            <person name="Amiraslanov A."/>
            <person name="Hajiyeva S."/>
            <person name="Abbasov M."/>
            <person name="Kaur K."/>
            <person name="Hamwieh A."/>
            <person name="Solovyev V."/>
            <person name="Salamov A."/>
            <person name="Braich B."/>
            <person name="Kosarev P."/>
            <person name="Mahmoud A."/>
            <person name="Hajiyev E."/>
            <person name="Babayeva S."/>
            <person name="Izzatullayeva V."/>
            <person name="Mammadov A."/>
            <person name="Mammadov A."/>
            <person name="Sharifova S."/>
            <person name="Ojaghi J."/>
            <person name="Eynullazada K."/>
            <person name="Bayramov B."/>
            <person name="Abdulazimova A."/>
            <person name="Shahmuradov I."/>
        </authorList>
    </citation>
    <scope>NUCLEOTIDE SEQUENCE [LARGE SCALE GENOMIC DNA]</scope>
    <source>
        <strain evidence="2">cv. AG2017</strain>
        <tissue evidence="1">Leaf</tissue>
    </source>
</reference>
<evidence type="ECO:0000313" key="1">
    <source>
        <dbReference type="EMBL" id="PKI41260.1"/>
    </source>
</evidence>
<evidence type="ECO:0000313" key="2">
    <source>
        <dbReference type="Proteomes" id="UP000233551"/>
    </source>
</evidence>
<sequence>MQTQRCLTEAAERAAAKPSRSDEVVDAEQQLRMADQVRAQFDSIAPKRPAKPSRSESDSEQVTSDVGGGDIPELDKLRSLQSQSQIAISKVGEGAPVIADEFVETQYYTELCSIDRQHHTTGNGFINVERGGDEARYGIQLERGHDGGGVYRRPELRSNPAMNDWVPIPEEDHHQVYVSSKPNRSEGSN</sequence>
<proteinExistence type="predicted"/>
<keyword evidence="2" id="KW-1185">Reference proteome</keyword>
<dbReference type="AlphaFoldDB" id="A0A2I0IC61"/>
<dbReference type="PANTHER" id="PTHR34686:SF1">
    <property type="entry name" value="MATERNAL EFFECT EMBRYO ARREST 59"/>
    <property type="match status" value="1"/>
</dbReference>
<dbReference type="PANTHER" id="PTHR34686">
    <property type="entry name" value="MATERNAL EFFECT EMBRYO ARREST PROTEIN"/>
    <property type="match status" value="1"/>
</dbReference>
<gene>
    <name evidence="1" type="ORF">CRG98_038372</name>
</gene>
<comment type="caution">
    <text evidence="1">The sequence shown here is derived from an EMBL/GenBank/DDBJ whole genome shotgun (WGS) entry which is preliminary data.</text>
</comment>
<organism evidence="1 2">
    <name type="scientific">Punica granatum</name>
    <name type="common">Pomegranate</name>
    <dbReference type="NCBI Taxonomy" id="22663"/>
    <lineage>
        <taxon>Eukaryota</taxon>
        <taxon>Viridiplantae</taxon>
        <taxon>Streptophyta</taxon>
        <taxon>Embryophyta</taxon>
        <taxon>Tracheophyta</taxon>
        <taxon>Spermatophyta</taxon>
        <taxon>Magnoliopsida</taxon>
        <taxon>eudicotyledons</taxon>
        <taxon>Gunneridae</taxon>
        <taxon>Pentapetalae</taxon>
        <taxon>rosids</taxon>
        <taxon>malvids</taxon>
        <taxon>Myrtales</taxon>
        <taxon>Lythraceae</taxon>
        <taxon>Punica</taxon>
    </lineage>
</organism>
<dbReference type="EMBL" id="PGOL01003425">
    <property type="protein sequence ID" value="PKI41260.1"/>
    <property type="molecule type" value="Genomic_DNA"/>
</dbReference>
<dbReference type="OrthoDB" id="1615585at2759"/>
<dbReference type="GeneID" id="116208907"/>
<accession>A0A2I0IC61</accession>
<name>A0A2I0IC61_PUNGR</name>
<dbReference type="STRING" id="22663.A0A2I0IC61"/>